<comment type="caution">
    <text evidence="2">The sequence shown here is derived from an EMBL/GenBank/DDBJ whole genome shotgun (WGS) entry which is preliminary data.</text>
</comment>
<dbReference type="EMBL" id="JACJST010000022">
    <property type="protein sequence ID" value="MBD2570181.1"/>
    <property type="molecule type" value="Genomic_DNA"/>
</dbReference>
<accession>A0ABR8FJ32</accession>
<feature type="domain" description="HTH cro/C1-type" evidence="1">
    <location>
        <begin position="36"/>
        <end position="91"/>
    </location>
</feature>
<gene>
    <name evidence="2" type="ORF">H6G59_20230</name>
</gene>
<dbReference type="Gene3D" id="1.10.260.40">
    <property type="entry name" value="lambda repressor-like DNA-binding domains"/>
    <property type="match status" value="1"/>
</dbReference>
<proteinExistence type="predicted"/>
<dbReference type="SUPFAM" id="SSF47413">
    <property type="entry name" value="lambda repressor-like DNA-binding domains"/>
    <property type="match status" value="1"/>
</dbReference>
<evidence type="ECO:0000259" key="1">
    <source>
        <dbReference type="PROSITE" id="PS50943"/>
    </source>
</evidence>
<name>A0ABR8FJ32_9NOST</name>
<dbReference type="InterPro" id="IPR010982">
    <property type="entry name" value="Lambda_DNA-bd_dom_sf"/>
</dbReference>
<dbReference type="RefSeq" id="WP_190717695.1">
    <property type="nucleotide sequence ID" value="NZ_JACJST010000022.1"/>
</dbReference>
<dbReference type="InterPro" id="IPR039554">
    <property type="entry name" value="HigA2-like_HTH"/>
</dbReference>
<dbReference type="SMART" id="SM00530">
    <property type="entry name" value="HTH_XRE"/>
    <property type="match status" value="1"/>
</dbReference>
<dbReference type="Proteomes" id="UP000640531">
    <property type="component" value="Unassembled WGS sequence"/>
</dbReference>
<protein>
    <submittedName>
        <fullName evidence="2">XRE family transcriptional regulator</fullName>
    </submittedName>
</protein>
<evidence type="ECO:0000313" key="2">
    <source>
        <dbReference type="EMBL" id="MBD2570181.1"/>
    </source>
</evidence>
<reference evidence="2 3" key="1">
    <citation type="journal article" date="2020" name="ISME J.">
        <title>Comparative genomics reveals insights into cyanobacterial evolution and habitat adaptation.</title>
        <authorList>
            <person name="Chen M.Y."/>
            <person name="Teng W.K."/>
            <person name="Zhao L."/>
            <person name="Hu C.X."/>
            <person name="Zhou Y.K."/>
            <person name="Han B.P."/>
            <person name="Song L.R."/>
            <person name="Shu W.S."/>
        </authorList>
    </citation>
    <scope>NUCLEOTIDE SEQUENCE [LARGE SCALE GENOMIC DNA]</scope>
    <source>
        <strain evidence="2 3">FACHB-196</strain>
    </source>
</reference>
<keyword evidence="3" id="KW-1185">Reference proteome</keyword>
<dbReference type="CDD" id="cd00093">
    <property type="entry name" value="HTH_XRE"/>
    <property type="match status" value="1"/>
</dbReference>
<dbReference type="InterPro" id="IPR001387">
    <property type="entry name" value="Cro/C1-type_HTH"/>
</dbReference>
<evidence type="ECO:0000313" key="3">
    <source>
        <dbReference type="Proteomes" id="UP000640531"/>
    </source>
</evidence>
<sequence length="105" mass="11568">MTENIEITSSSGNVFADLGLPNPDEMLVKAELARKISNAITARHITQAEAAELLGIDQPKVSALMRGRLTGFSLERMFRFLNILGIDVEITVKPKSRDDARIMVV</sequence>
<organism evidence="2 3">
    <name type="scientific">Anabaena lutea FACHB-196</name>
    <dbReference type="NCBI Taxonomy" id="2692881"/>
    <lineage>
        <taxon>Bacteria</taxon>
        <taxon>Bacillati</taxon>
        <taxon>Cyanobacteriota</taxon>
        <taxon>Cyanophyceae</taxon>
        <taxon>Nostocales</taxon>
        <taxon>Nostocaceae</taxon>
        <taxon>Anabaena</taxon>
    </lineage>
</organism>
<dbReference type="PROSITE" id="PS50943">
    <property type="entry name" value="HTH_CROC1"/>
    <property type="match status" value="1"/>
</dbReference>
<dbReference type="Pfam" id="PF13744">
    <property type="entry name" value="HTH_37"/>
    <property type="match status" value="1"/>
</dbReference>